<dbReference type="InterPro" id="IPR036249">
    <property type="entry name" value="Thioredoxin-like_sf"/>
</dbReference>
<keyword evidence="1" id="KW-1015">Disulfide bond</keyword>
<dbReference type="Gene3D" id="3.40.30.10">
    <property type="entry name" value="Glutaredoxin"/>
    <property type="match status" value="1"/>
</dbReference>
<dbReference type="Pfam" id="PF00578">
    <property type="entry name" value="AhpC-TSA"/>
    <property type="match status" value="1"/>
</dbReference>
<dbReference type="PROSITE" id="PS00194">
    <property type="entry name" value="THIOREDOXIN_1"/>
    <property type="match status" value="1"/>
</dbReference>
<evidence type="ECO:0000256" key="1">
    <source>
        <dbReference type="ARBA" id="ARBA00023157"/>
    </source>
</evidence>
<dbReference type="EMBL" id="LQWY01000059">
    <property type="protein sequence ID" value="OAH59527.1"/>
    <property type="molecule type" value="Genomic_DNA"/>
</dbReference>
<evidence type="ECO:0000313" key="4">
    <source>
        <dbReference type="Proteomes" id="UP000076935"/>
    </source>
</evidence>
<dbReference type="RefSeq" id="WP_063966477.1">
    <property type="nucleotide sequence ID" value="NZ_JBCNAN010000074.1"/>
</dbReference>
<comment type="caution">
    <text evidence="3">The sequence shown here is derived from an EMBL/GenBank/DDBJ whole genome shotgun (WGS) entry which is preliminary data.</text>
</comment>
<name>A0A177L2G1_9BACI</name>
<dbReference type="InterPro" id="IPR013766">
    <property type="entry name" value="Thioredoxin_domain"/>
</dbReference>
<keyword evidence="4" id="KW-1185">Reference proteome</keyword>
<evidence type="ECO:0000313" key="3">
    <source>
        <dbReference type="EMBL" id="OAH59527.1"/>
    </source>
</evidence>
<dbReference type="GO" id="GO:0016491">
    <property type="term" value="F:oxidoreductase activity"/>
    <property type="evidence" value="ECO:0007669"/>
    <property type="project" value="InterPro"/>
</dbReference>
<protein>
    <submittedName>
        <fullName evidence="3">Thiol-disulfide oxidoreductase</fullName>
    </submittedName>
</protein>
<dbReference type="GO" id="GO:0016209">
    <property type="term" value="F:antioxidant activity"/>
    <property type="evidence" value="ECO:0007669"/>
    <property type="project" value="InterPro"/>
</dbReference>
<organism evidence="3 4">
    <name type="scientific">Domibacillus aminovorans</name>
    <dbReference type="NCBI Taxonomy" id="29332"/>
    <lineage>
        <taxon>Bacteria</taxon>
        <taxon>Bacillati</taxon>
        <taxon>Bacillota</taxon>
        <taxon>Bacilli</taxon>
        <taxon>Bacillales</taxon>
        <taxon>Bacillaceae</taxon>
        <taxon>Domibacillus</taxon>
    </lineage>
</organism>
<dbReference type="PROSITE" id="PS51352">
    <property type="entry name" value="THIOREDOXIN_2"/>
    <property type="match status" value="1"/>
</dbReference>
<accession>A0A177L2G1</accession>
<sequence length="178" mass="20359">MKYFILFWLALLIGVVLFNLYSDKEVAENNKAGAAAVNSDNYSTEEGGGTPDFKVQTMDGKEVKLSDYKGKKVFLNFWTTWCPPCKEEMPNMQTFYRKKPANVEILAVNIEESNERVNEFAKEYQLTFPILLDKDGDVSKTYDVYTIPTTFVLNEEGIIHQKIIGPMDENMMNGLIKE</sequence>
<evidence type="ECO:0000259" key="2">
    <source>
        <dbReference type="PROSITE" id="PS51352"/>
    </source>
</evidence>
<dbReference type="AlphaFoldDB" id="A0A177L2G1"/>
<gene>
    <name evidence="3" type="ORF">AWH49_18415</name>
</gene>
<feature type="domain" description="Thioredoxin" evidence="2">
    <location>
        <begin position="44"/>
        <end position="178"/>
    </location>
</feature>
<dbReference type="InterPro" id="IPR000866">
    <property type="entry name" value="AhpC/TSA"/>
</dbReference>
<dbReference type="PANTHER" id="PTHR42852:SF1">
    <property type="entry name" value="THIOREDOXIN-LIKE PROTEIN YNEN"/>
    <property type="match status" value="1"/>
</dbReference>
<dbReference type="PANTHER" id="PTHR42852">
    <property type="entry name" value="THIOL:DISULFIDE INTERCHANGE PROTEIN DSBE"/>
    <property type="match status" value="1"/>
</dbReference>
<dbReference type="CDD" id="cd02966">
    <property type="entry name" value="TlpA_like_family"/>
    <property type="match status" value="1"/>
</dbReference>
<dbReference type="InterPro" id="IPR050553">
    <property type="entry name" value="Thioredoxin_ResA/DsbE_sf"/>
</dbReference>
<dbReference type="Proteomes" id="UP000076935">
    <property type="component" value="Unassembled WGS sequence"/>
</dbReference>
<dbReference type="InterPro" id="IPR017937">
    <property type="entry name" value="Thioredoxin_CS"/>
</dbReference>
<dbReference type="SUPFAM" id="SSF52833">
    <property type="entry name" value="Thioredoxin-like"/>
    <property type="match status" value="1"/>
</dbReference>
<proteinExistence type="predicted"/>
<reference evidence="3 4" key="1">
    <citation type="submission" date="2016-01" db="EMBL/GenBank/DDBJ databases">
        <title>Investigation of taxonomic status of Bacillus aminovorans.</title>
        <authorList>
            <person name="Verma A."/>
            <person name="Pal Y."/>
            <person name="Krishnamurthi S."/>
        </authorList>
    </citation>
    <scope>NUCLEOTIDE SEQUENCE [LARGE SCALE GENOMIC DNA]</scope>
    <source>
        <strain evidence="3 4">DSM 1314</strain>
    </source>
</reference>